<name>A0AAN6N6H7_9PEZI</name>
<keyword evidence="3" id="KW-0804">Transcription</keyword>
<feature type="domain" description="BZIP" evidence="6">
    <location>
        <begin position="345"/>
        <end position="409"/>
    </location>
</feature>
<evidence type="ECO:0000313" key="7">
    <source>
        <dbReference type="EMBL" id="KAK3939118.1"/>
    </source>
</evidence>
<dbReference type="SUPFAM" id="SSF57959">
    <property type="entry name" value="Leucine zipper domain"/>
    <property type="match status" value="1"/>
</dbReference>
<dbReference type="Proteomes" id="UP001303473">
    <property type="component" value="Unassembled WGS sequence"/>
</dbReference>
<evidence type="ECO:0000256" key="4">
    <source>
        <dbReference type="ARBA" id="ARBA00023242"/>
    </source>
</evidence>
<feature type="compositionally biased region" description="Acidic residues" evidence="5">
    <location>
        <begin position="448"/>
        <end position="458"/>
    </location>
</feature>
<comment type="caution">
    <text evidence="7">The sequence shown here is derived from an EMBL/GenBank/DDBJ whole genome shotgun (WGS) entry which is preliminary data.</text>
</comment>
<protein>
    <recommendedName>
        <fullName evidence="6">BZIP domain-containing protein</fullName>
    </recommendedName>
</protein>
<evidence type="ECO:0000256" key="5">
    <source>
        <dbReference type="SAM" id="MobiDB-lite"/>
    </source>
</evidence>
<comment type="subcellular location">
    <subcellularLocation>
        <location evidence="1">Nucleus</location>
    </subcellularLocation>
</comment>
<dbReference type="InterPro" id="IPR046347">
    <property type="entry name" value="bZIP_sf"/>
</dbReference>
<dbReference type="GO" id="GO:0005634">
    <property type="term" value="C:nucleus"/>
    <property type="evidence" value="ECO:0007669"/>
    <property type="project" value="UniProtKB-SubCell"/>
</dbReference>
<evidence type="ECO:0000256" key="3">
    <source>
        <dbReference type="ARBA" id="ARBA00023163"/>
    </source>
</evidence>
<feature type="region of interest" description="Disordered" evidence="5">
    <location>
        <begin position="18"/>
        <end position="43"/>
    </location>
</feature>
<dbReference type="GO" id="GO:0003677">
    <property type="term" value="F:DNA binding"/>
    <property type="evidence" value="ECO:0007669"/>
    <property type="project" value="InterPro"/>
</dbReference>
<keyword evidence="4" id="KW-0539">Nucleus</keyword>
<dbReference type="InterPro" id="IPR051027">
    <property type="entry name" value="bZIP_transcription_factors"/>
</dbReference>
<feature type="compositionally biased region" description="Polar residues" evidence="5">
    <location>
        <begin position="267"/>
        <end position="285"/>
    </location>
</feature>
<dbReference type="SMART" id="SM00338">
    <property type="entry name" value="BRLZ"/>
    <property type="match status" value="1"/>
</dbReference>
<sequence length="485" mass="51588">MSVPGFYPLHLFGVTTSSDCPHSGLTPSGSSLSSSSMAGSSSLAPLFDNGGPFGPRLSDAADPIPGVTAINMSELRRGHQSTVSNDPNNLVLQSPYHLPLSSSSSSCQWAPPTPPPPPLSDDPASRWWHAARDGVLTPQTTAALSDLATTSGSSVTTGSPDTTYITTPIFAKASAATTTATLTTCHNPFLADHSAGITQGGVMAVAGFGVADVHQQEQQPQKKRGRGRPRLSNPDISTQPKRGRPRMTTTEAETAAKKKRGRPRIDPSQSSNADLSASKSDTIIVSSNTENASESTNTGTRPPDSVDDDDAPHDTSTPAYKPSSPISRVDDPNEEEGHWDGRDNKDTSKKTDLLARNRVAASRYRAKTQAAFARLEADEREASQRREVLLACATQLRNEVLILKTELLKHAGCECPLIQRYLSRAAQQVCAGLRNTSSNSGGGSGSGTEEDEQELMEQEQDRRDSINQNFVLSTFGRSQPALAGI</sequence>
<accession>A0AAN6N6H7</accession>
<reference evidence="8" key="1">
    <citation type="journal article" date="2023" name="Mol. Phylogenet. Evol.">
        <title>Genome-scale phylogeny and comparative genomics of the fungal order Sordariales.</title>
        <authorList>
            <person name="Hensen N."/>
            <person name="Bonometti L."/>
            <person name="Westerberg I."/>
            <person name="Brannstrom I.O."/>
            <person name="Guillou S."/>
            <person name="Cros-Aarteil S."/>
            <person name="Calhoun S."/>
            <person name="Haridas S."/>
            <person name="Kuo A."/>
            <person name="Mondo S."/>
            <person name="Pangilinan J."/>
            <person name="Riley R."/>
            <person name="LaButti K."/>
            <person name="Andreopoulos B."/>
            <person name="Lipzen A."/>
            <person name="Chen C."/>
            <person name="Yan M."/>
            <person name="Daum C."/>
            <person name="Ng V."/>
            <person name="Clum A."/>
            <person name="Steindorff A."/>
            <person name="Ohm R.A."/>
            <person name="Martin F."/>
            <person name="Silar P."/>
            <person name="Natvig D.O."/>
            <person name="Lalanne C."/>
            <person name="Gautier V."/>
            <person name="Ament-Velasquez S.L."/>
            <person name="Kruys A."/>
            <person name="Hutchinson M.I."/>
            <person name="Powell A.J."/>
            <person name="Barry K."/>
            <person name="Miller A.N."/>
            <person name="Grigoriev I.V."/>
            <person name="Debuchy R."/>
            <person name="Gladieux P."/>
            <person name="Hiltunen Thoren M."/>
            <person name="Johannesson H."/>
        </authorList>
    </citation>
    <scope>NUCLEOTIDE SEQUENCE [LARGE SCALE GENOMIC DNA]</scope>
    <source>
        <strain evidence="8">CBS 340.73</strain>
    </source>
</reference>
<feature type="region of interest" description="Disordered" evidence="5">
    <location>
        <begin position="213"/>
        <end position="354"/>
    </location>
</feature>
<evidence type="ECO:0000313" key="8">
    <source>
        <dbReference type="Proteomes" id="UP001303473"/>
    </source>
</evidence>
<dbReference type="GO" id="GO:0003700">
    <property type="term" value="F:DNA-binding transcription factor activity"/>
    <property type="evidence" value="ECO:0007669"/>
    <property type="project" value="InterPro"/>
</dbReference>
<dbReference type="PANTHER" id="PTHR19304">
    <property type="entry name" value="CYCLIC-AMP RESPONSE ELEMENT BINDING PROTEIN"/>
    <property type="match status" value="1"/>
</dbReference>
<feature type="compositionally biased region" description="Low complexity" evidence="5">
    <location>
        <begin position="23"/>
        <end position="43"/>
    </location>
</feature>
<feature type="region of interest" description="Disordered" evidence="5">
    <location>
        <begin position="434"/>
        <end position="463"/>
    </location>
</feature>
<organism evidence="7 8">
    <name type="scientific">Diplogelasinospora grovesii</name>
    <dbReference type="NCBI Taxonomy" id="303347"/>
    <lineage>
        <taxon>Eukaryota</taxon>
        <taxon>Fungi</taxon>
        <taxon>Dikarya</taxon>
        <taxon>Ascomycota</taxon>
        <taxon>Pezizomycotina</taxon>
        <taxon>Sordariomycetes</taxon>
        <taxon>Sordariomycetidae</taxon>
        <taxon>Sordariales</taxon>
        <taxon>Diplogelasinosporaceae</taxon>
        <taxon>Diplogelasinospora</taxon>
    </lineage>
</organism>
<feature type="compositionally biased region" description="Pro residues" evidence="5">
    <location>
        <begin position="111"/>
        <end position="120"/>
    </location>
</feature>
<dbReference type="SMART" id="SM00384">
    <property type="entry name" value="AT_hook"/>
    <property type="match status" value="3"/>
</dbReference>
<evidence type="ECO:0000256" key="1">
    <source>
        <dbReference type="ARBA" id="ARBA00004123"/>
    </source>
</evidence>
<evidence type="ECO:0000259" key="6">
    <source>
        <dbReference type="SMART" id="SM00338"/>
    </source>
</evidence>
<keyword evidence="8" id="KW-1185">Reference proteome</keyword>
<dbReference type="CDD" id="cd14687">
    <property type="entry name" value="bZIP_ATF2"/>
    <property type="match status" value="1"/>
</dbReference>
<dbReference type="PRINTS" id="PR00929">
    <property type="entry name" value="ATHOOK"/>
</dbReference>
<evidence type="ECO:0000256" key="2">
    <source>
        <dbReference type="ARBA" id="ARBA00023015"/>
    </source>
</evidence>
<dbReference type="Gene3D" id="1.20.5.170">
    <property type="match status" value="1"/>
</dbReference>
<keyword evidence="2" id="KW-0805">Transcription regulation</keyword>
<feature type="compositionally biased region" description="Basic and acidic residues" evidence="5">
    <location>
        <begin position="328"/>
        <end position="354"/>
    </location>
</feature>
<dbReference type="AlphaFoldDB" id="A0AAN6N6H7"/>
<feature type="compositionally biased region" description="Low complexity" evidence="5">
    <location>
        <begin position="286"/>
        <end position="303"/>
    </location>
</feature>
<dbReference type="EMBL" id="MU853816">
    <property type="protein sequence ID" value="KAK3939118.1"/>
    <property type="molecule type" value="Genomic_DNA"/>
</dbReference>
<dbReference type="InterPro" id="IPR004827">
    <property type="entry name" value="bZIP"/>
</dbReference>
<proteinExistence type="predicted"/>
<feature type="region of interest" description="Disordered" evidence="5">
    <location>
        <begin position="103"/>
        <end position="125"/>
    </location>
</feature>
<dbReference type="InterPro" id="IPR017956">
    <property type="entry name" value="AT_hook_DNA-bd_motif"/>
</dbReference>
<gene>
    <name evidence="7" type="ORF">QBC46DRAFT_438468</name>
</gene>